<dbReference type="EMBL" id="CDMG01000002">
    <property type="protein sequence ID" value="CRF52159.1"/>
    <property type="molecule type" value="Genomic_DNA"/>
</dbReference>
<dbReference type="AlphaFoldDB" id="A0A0K2Y2U3"/>
<accession>A0A0K2Y2U3</accession>
<evidence type="ECO:0000313" key="2">
    <source>
        <dbReference type="Proteomes" id="UP000043437"/>
    </source>
</evidence>
<name>A0A0K2Y2U3_9HELI</name>
<gene>
    <name evidence="1" type="ORF">HAL07_02850</name>
</gene>
<reference evidence="2" key="1">
    <citation type="submission" date="2014-12" db="EMBL/GenBank/DDBJ databases">
        <authorList>
            <person name="Jaenicke S."/>
        </authorList>
    </citation>
    <scope>NUCLEOTIDE SEQUENCE [LARGE SCALE GENOMIC DNA]</scope>
</reference>
<protein>
    <submittedName>
        <fullName evidence="1">Uncharacterized protein</fullName>
    </submittedName>
</protein>
<dbReference type="Proteomes" id="UP000043437">
    <property type="component" value="Unassembled WGS sequence"/>
</dbReference>
<proteinExistence type="predicted"/>
<sequence length="44" mass="5208">MLLKVVSKSCPFENHLHKILRLPMLECRRFLILPQGVFMGRLSR</sequence>
<organism evidence="1 2">
    <name type="scientific">Helicobacter ailurogastricus</name>
    <dbReference type="NCBI Taxonomy" id="1578720"/>
    <lineage>
        <taxon>Bacteria</taxon>
        <taxon>Pseudomonadati</taxon>
        <taxon>Campylobacterota</taxon>
        <taxon>Epsilonproteobacteria</taxon>
        <taxon>Campylobacterales</taxon>
        <taxon>Helicobacteraceae</taxon>
        <taxon>Helicobacter</taxon>
    </lineage>
</organism>
<evidence type="ECO:0000313" key="1">
    <source>
        <dbReference type="EMBL" id="CRF52159.1"/>
    </source>
</evidence>